<feature type="compositionally biased region" description="Basic residues" evidence="1">
    <location>
        <begin position="168"/>
        <end position="188"/>
    </location>
</feature>
<reference evidence="2 3" key="1">
    <citation type="submission" date="2016-10" db="EMBL/GenBank/DDBJ databases">
        <authorList>
            <person name="de Groot N.N."/>
        </authorList>
    </citation>
    <scope>NUCLEOTIDE SEQUENCE [LARGE SCALE GENOMIC DNA]</scope>
    <source>
        <strain evidence="2 3">CPCC 201354</strain>
    </source>
</reference>
<organism evidence="2 3">
    <name type="scientific">Sinosporangium album</name>
    <dbReference type="NCBI Taxonomy" id="504805"/>
    <lineage>
        <taxon>Bacteria</taxon>
        <taxon>Bacillati</taxon>
        <taxon>Actinomycetota</taxon>
        <taxon>Actinomycetes</taxon>
        <taxon>Streptosporangiales</taxon>
        <taxon>Streptosporangiaceae</taxon>
        <taxon>Sinosporangium</taxon>
    </lineage>
</organism>
<evidence type="ECO:0000313" key="2">
    <source>
        <dbReference type="EMBL" id="SDG00904.1"/>
    </source>
</evidence>
<evidence type="ECO:0000256" key="1">
    <source>
        <dbReference type="SAM" id="MobiDB-lite"/>
    </source>
</evidence>
<dbReference type="AlphaFoldDB" id="A0A1G7QR15"/>
<feature type="compositionally biased region" description="Basic and acidic residues" evidence="1">
    <location>
        <begin position="121"/>
        <end position="138"/>
    </location>
</feature>
<sequence length="287" mass="31737">MRDISAQHGCAVQILFKPFQPTTTARDPDTRRPSGAPREKEHDVQSRDPDFAPLTANGVHRSRRVQDGWATCPTPPNSETVRSPPSSSGRQSPARTTSAPPGPTRYSVTTRTRSRPGRAVDQGRRRPARRTDEHRPVACEDQDPAAGADGRRDIDRGDWVKQALPGRRWSRPPRHPRRCPGRSGRRAAARTSRFDRTSVAGRSPASRPPSARWSTAGPDAALSGRPGVRAGVRRADGRKRPARTPHEFTRINRAPTRRLPAQPRALYRYTIRAQAVTTAFTKAVVVC</sequence>
<feature type="compositionally biased region" description="Low complexity" evidence="1">
    <location>
        <begin position="82"/>
        <end position="95"/>
    </location>
</feature>
<feature type="compositionally biased region" description="Basic and acidic residues" evidence="1">
    <location>
        <begin position="149"/>
        <end position="159"/>
    </location>
</feature>
<evidence type="ECO:0000313" key="3">
    <source>
        <dbReference type="Proteomes" id="UP000198923"/>
    </source>
</evidence>
<dbReference type="EMBL" id="FNCN01000001">
    <property type="protein sequence ID" value="SDG00904.1"/>
    <property type="molecule type" value="Genomic_DNA"/>
</dbReference>
<name>A0A1G7QR15_9ACTN</name>
<feature type="compositionally biased region" description="Basic and acidic residues" evidence="1">
    <location>
        <begin position="233"/>
        <end position="246"/>
    </location>
</feature>
<gene>
    <name evidence="2" type="ORF">SAMN05421505_10187</name>
</gene>
<protein>
    <submittedName>
        <fullName evidence="2">Uncharacterized protein</fullName>
    </submittedName>
</protein>
<proteinExistence type="predicted"/>
<feature type="compositionally biased region" description="Low complexity" evidence="1">
    <location>
        <begin position="200"/>
        <end position="212"/>
    </location>
</feature>
<feature type="compositionally biased region" description="Basic and acidic residues" evidence="1">
    <location>
        <begin position="26"/>
        <end position="50"/>
    </location>
</feature>
<dbReference type="Proteomes" id="UP000198923">
    <property type="component" value="Unassembled WGS sequence"/>
</dbReference>
<keyword evidence="3" id="KW-1185">Reference proteome</keyword>
<feature type="region of interest" description="Disordered" evidence="1">
    <location>
        <begin position="15"/>
        <end position="246"/>
    </location>
</feature>
<accession>A0A1G7QR15</accession>